<dbReference type="EMBL" id="QUAL01000040">
    <property type="protein sequence ID" value="RIQ33666.1"/>
    <property type="molecule type" value="Genomic_DNA"/>
</dbReference>
<feature type="compositionally biased region" description="Polar residues" evidence="1">
    <location>
        <begin position="74"/>
        <end position="83"/>
    </location>
</feature>
<protein>
    <submittedName>
        <fullName evidence="2">Uncharacterized protein</fullName>
    </submittedName>
</protein>
<dbReference type="Proteomes" id="UP000284057">
    <property type="component" value="Unassembled WGS sequence"/>
</dbReference>
<evidence type="ECO:0000313" key="2">
    <source>
        <dbReference type="EMBL" id="RIQ33666.1"/>
    </source>
</evidence>
<comment type="caution">
    <text evidence="2">The sequence shown here is derived from an EMBL/GenBank/DDBJ whole genome shotgun (WGS) entry which is preliminary data.</text>
</comment>
<name>A0A418KV07_9ACTN</name>
<keyword evidence="3" id="KW-1185">Reference proteome</keyword>
<accession>A0A418KV07</accession>
<gene>
    <name evidence="2" type="ORF">DY240_04735</name>
</gene>
<evidence type="ECO:0000256" key="1">
    <source>
        <dbReference type="SAM" id="MobiDB-lite"/>
    </source>
</evidence>
<sequence length="83" mass="8159">MGADARSPGRSRIMIDAELLAAPSDLGECQSDAGNPASLFNITLLHLGSAVKAHSAAVPASAATDGAPAALSFPSKTTAGGRV</sequence>
<evidence type="ECO:0000313" key="3">
    <source>
        <dbReference type="Proteomes" id="UP000284057"/>
    </source>
</evidence>
<reference evidence="2 3" key="1">
    <citation type="submission" date="2018-09" db="EMBL/GenBank/DDBJ databases">
        <title>Isolation, diversity and antifungal activity of actinobacteria from wheat.</title>
        <authorList>
            <person name="Han C."/>
        </authorList>
    </citation>
    <scope>NUCLEOTIDE SEQUENCE [LARGE SCALE GENOMIC DNA]</scope>
    <source>
        <strain evidence="2 3">NEAU-YY265</strain>
    </source>
</reference>
<organism evidence="2 3">
    <name type="scientific">Jiangella rhizosphaerae</name>
    <dbReference type="NCBI Taxonomy" id="2293569"/>
    <lineage>
        <taxon>Bacteria</taxon>
        <taxon>Bacillati</taxon>
        <taxon>Actinomycetota</taxon>
        <taxon>Actinomycetes</taxon>
        <taxon>Jiangellales</taxon>
        <taxon>Jiangellaceae</taxon>
        <taxon>Jiangella</taxon>
    </lineage>
</organism>
<dbReference type="AlphaFoldDB" id="A0A418KV07"/>
<feature type="region of interest" description="Disordered" evidence="1">
    <location>
        <begin position="64"/>
        <end position="83"/>
    </location>
</feature>
<proteinExistence type="predicted"/>